<dbReference type="Proteomes" id="UP000076532">
    <property type="component" value="Unassembled WGS sequence"/>
</dbReference>
<gene>
    <name evidence="1" type="ORF">FIBSPDRAFT_308391</name>
</gene>
<sequence>MPAPRALPVLMELSLTYTLTDSAFFDFFFCTPLGHACPALNRWSVAPQLSLRVGDHTFPMPCFLRCRCIAWFIENPLGGLWALLPLLLLRLRRVLRFVLLNIRRSLIGLYSPPCPHPHLPRTSVRPRGLHLPLPYPLPRLLILPAFLDLPLPLLLFHSLRIDELEVRELRRGLEEVDVRRVG</sequence>
<proteinExistence type="predicted"/>
<evidence type="ECO:0000313" key="2">
    <source>
        <dbReference type="Proteomes" id="UP000076532"/>
    </source>
</evidence>
<dbReference type="EMBL" id="KV417482">
    <property type="protein sequence ID" value="KZP33496.1"/>
    <property type="molecule type" value="Genomic_DNA"/>
</dbReference>
<protein>
    <submittedName>
        <fullName evidence="1">Uncharacterized protein</fullName>
    </submittedName>
</protein>
<organism evidence="1 2">
    <name type="scientific">Athelia psychrophila</name>
    <dbReference type="NCBI Taxonomy" id="1759441"/>
    <lineage>
        <taxon>Eukaryota</taxon>
        <taxon>Fungi</taxon>
        <taxon>Dikarya</taxon>
        <taxon>Basidiomycota</taxon>
        <taxon>Agaricomycotina</taxon>
        <taxon>Agaricomycetes</taxon>
        <taxon>Agaricomycetidae</taxon>
        <taxon>Atheliales</taxon>
        <taxon>Atheliaceae</taxon>
        <taxon>Athelia</taxon>
    </lineage>
</organism>
<keyword evidence="2" id="KW-1185">Reference proteome</keyword>
<accession>A0A166W8P2</accession>
<dbReference type="AlphaFoldDB" id="A0A166W8P2"/>
<evidence type="ECO:0000313" key="1">
    <source>
        <dbReference type="EMBL" id="KZP33496.1"/>
    </source>
</evidence>
<reference evidence="1 2" key="1">
    <citation type="journal article" date="2016" name="Mol. Biol. Evol.">
        <title>Comparative Genomics of Early-Diverging Mushroom-Forming Fungi Provides Insights into the Origins of Lignocellulose Decay Capabilities.</title>
        <authorList>
            <person name="Nagy L.G."/>
            <person name="Riley R."/>
            <person name="Tritt A."/>
            <person name="Adam C."/>
            <person name="Daum C."/>
            <person name="Floudas D."/>
            <person name="Sun H."/>
            <person name="Yadav J.S."/>
            <person name="Pangilinan J."/>
            <person name="Larsson K.H."/>
            <person name="Matsuura K."/>
            <person name="Barry K."/>
            <person name="Labutti K."/>
            <person name="Kuo R."/>
            <person name="Ohm R.A."/>
            <person name="Bhattacharya S.S."/>
            <person name="Shirouzu T."/>
            <person name="Yoshinaga Y."/>
            <person name="Martin F.M."/>
            <person name="Grigoriev I.V."/>
            <person name="Hibbett D.S."/>
        </authorList>
    </citation>
    <scope>NUCLEOTIDE SEQUENCE [LARGE SCALE GENOMIC DNA]</scope>
    <source>
        <strain evidence="1 2">CBS 109695</strain>
    </source>
</reference>
<name>A0A166W8P2_9AGAM</name>